<proteinExistence type="predicted"/>
<dbReference type="AlphaFoldDB" id="W1PS67"/>
<keyword evidence="2" id="KW-1185">Reference proteome</keyword>
<dbReference type="Proteomes" id="UP000017836">
    <property type="component" value="Unassembled WGS sequence"/>
</dbReference>
<sequence>MPTACALETMGGCFLALLKFTGPSAQRNFPKFATKEDRLFEISADSIRNKITGGRGSEGGCIVAEHNLDINQELPPESVDWFASWEQKKCVCISSKDPNKRLRI</sequence>
<reference evidence="2" key="1">
    <citation type="journal article" date="2013" name="Science">
        <title>The Amborella genome and the evolution of flowering plants.</title>
        <authorList>
            <consortium name="Amborella Genome Project"/>
        </authorList>
    </citation>
    <scope>NUCLEOTIDE SEQUENCE [LARGE SCALE GENOMIC DNA]</scope>
</reference>
<gene>
    <name evidence="1" type="ORF">AMTR_s00028p00057220</name>
</gene>
<name>W1PS67_AMBTC</name>
<evidence type="ECO:0000313" key="1">
    <source>
        <dbReference type="EMBL" id="ERN10561.1"/>
    </source>
</evidence>
<dbReference type="EMBL" id="KI392812">
    <property type="protein sequence ID" value="ERN10561.1"/>
    <property type="molecule type" value="Genomic_DNA"/>
</dbReference>
<dbReference type="Gramene" id="ERN10561">
    <property type="protein sequence ID" value="ERN10561"/>
    <property type="gene ID" value="AMTR_s00028p00057220"/>
</dbReference>
<accession>W1PS67</accession>
<protein>
    <submittedName>
        <fullName evidence="1">Uncharacterized protein</fullName>
    </submittedName>
</protein>
<organism evidence="1 2">
    <name type="scientific">Amborella trichopoda</name>
    <dbReference type="NCBI Taxonomy" id="13333"/>
    <lineage>
        <taxon>Eukaryota</taxon>
        <taxon>Viridiplantae</taxon>
        <taxon>Streptophyta</taxon>
        <taxon>Embryophyta</taxon>
        <taxon>Tracheophyta</taxon>
        <taxon>Spermatophyta</taxon>
        <taxon>Magnoliopsida</taxon>
        <taxon>Amborellales</taxon>
        <taxon>Amborellaceae</taxon>
        <taxon>Amborella</taxon>
    </lineage>
</organism>
<evidence type="ECO:0000313" key="2">
    <source>
        <dbReference type="Proteomes" id="UP000017836"/>
    </source>
</evidence>
<dbReference type="HOGENOM" id="CLU_2530471_0_0_1"/>